<dbReference type="InterPro" id="IPR002347">
    <property type="entry name" value="SDR_fam"/>
</dbReference>
<gene>
    <name evidence="5" type="ORF">LTR24_004639</name>
</gene>
<evidence type="ECO:0000256" key="1">
    <source>
        <dbReference type="ARBA" id="ARBA00006484"/>
    </source>
</evidence>
<evidence type="ECO:0000256" key="4">
    <source>
        <dbReference type="RuleBase" id="RU000363"/>
    </source>
</evidence>
<comment type="similarity">
    <text evidence="1 4">Belongs to the short-chain dehydrogenases/reductases (SDR) family.</text>
</comment>
<dbReference type="Gene3D" id="3.40.50.720">
    <property type="entry name" value="NAD(P)-binding Rossmann-like Domain"/>
    <property type="match status" value="1"/>
</dbReference>
<dbReference type="InterPro" id="IPR036291">
    <property type="entry name" value="NAD(P)-bd_dom_sf"/>
</dbReference>
<proteinExistence type="inferred from homology"/>
<dbReference type="Proteomes" id="UP001345013">
    <property type="component" value="Unassembled WGS sequence"/>
</dbReference>
<name>A0ABR0KCR6_9EURO</name>
<dbReference type="PANTHER" id="PTHR43963">
    <property type="entry name" value="CARBONYL REDUCTASE 1-RELATED"/>
    <property type="match status" value="1"/>
</dbReference>
<sequence>MSTITLVTGANQGIGLATAMRLAKDHAHHVIIASRNAEAGAKAAESLQAEGHKAFSVQLDLTSQSSIQSAATTIKDEFGRLDVLVNNAGVLLDGKDPNKSFHDLLTETFTTNVVGTADLTEAMIPLLRLSPLPRLIFVSSRMGSLHQATVRDTPFFAIDYKVYDASKAATNMLALNYARILEDVGARVNVVCPGLVSTNLTGYTQWGTSTEVGAQRIVELATAGKDGPTATFSDSNGEIAW</sequence>
<keyword evidence="6" id="KW-1185">Reference proteome</keyword>
<dbReference type="SUPFAM" id="SSF51735">
    <property type="entry name" value="NAD(P)-binding Rossmann-fold domains"/>
    <property type="match status" value="1"/>
</dbReference>
<dbReference type="PANTHER" id="PTHR43963:SF6">
    <property type="entry name" value="CHAIN DEHYDROGENASE FAMILY PROTEIN, PUTATIVE (AFU_ORTHOLOGUE AFUA_3G15350)-RELATED"/>
    <property type="match status" value="1"/>
</dbReference>
<dbReference type="EMBL" id="JAVRRG010000049">
    <property type="protein sequence ID" value="KAK5092980.1"/>
    <property type="molecule type" value="Genomic_DNA"/>
</dbReference>
<evidence type="ECO:0000256" key="2">
    <source>
        <dbReference type="ARBA" id="ARBA00022857"/>
    </source>
</evidence>
<dbReference type="Pfam" id="PF00106">
    <property type="entry name" value="adh_short"/>
    <property type="match status" value="1"/>
</dbReference>
<organism evidence="5 6">
    <name type="scientific">Lithohypha guttulata</name>
    <dbReference type="NCBI Taxonomy" id="1690604"/>
    <lineage>
        <taxon>Eukaryota</taxon>
        <taxon>Fungi</taxon>
        <taxon>Dikarya</taxon>
        <taxon>Ascomycota</taxon>
        <taxon>Pezizomycotina</taxon>
        <taxon>Eurotiomycetes</taxon>
        <taxon>Chaetothyriomycetidae</taxon>
        <taxon>Chaetothyriales</taxon>
        <taxon>Trichomeriaceae</taxon>
        <taxon>Lithohypha</taxon>
    </lineage>
</organism>
<comment type="caution">
    <text evidence="5">The sequence shown here is derived from an EMBL/GenBank/DDBJ whole genome shotgun (WGS) entry which is preliminary data.</text>
</comment>
<accession>A0ABR0KCR6</accession>
<evidence type="ECO:0000256" key="3">
    <source>
        <dbReference type="ARBA" id="ARBA00023002"/>
    </source>
</evidence>
<dbReference type="PRINTS" id="PR00081">
    <property type="entry name" value="GDHRDH"/>
</dbReference>
<keyword evidence="3" id="KW-0560">Oxidoreductase</keyword>
<reference evidence="5 6" key="1">
    <citation type="submission" date="2023-08" db="EMBL/GenBank/DDBJ databases">
        <title>Black Yeasts Isolated from many extreme environments.</title>
        <authorList>
            <person name="Coleine C."/>
            <person name="Stajich J.E."/>
            <person name="Selbmann L."/>
        </authorList>
    </citation>
    <scope>NUCLEOTIDE SEQUENCE [LARGE SCALE GENOMIC DNA]</scope>
    <source>
        <strain evidence="5 6">CCFEE 5885</strain>
    </source>
</reference>
<evidence type="ECO:0000313" key="6">
    <source>
        <dbReference type="Proteomes" id="UP001345013"/>
    </source>
</evidence>
<protein>
    <submittedName>
        <fullName evidence="5">Uncharacterized protein</fullName>
    </submittedName>
</protein>
<keyword evidence="2" id="KW-0521">NADP</keyword>
<evidence type="ECO:0000313" key="5">
    <source>
        <dbReference type="EMBL" id="KAK5092980.1"/>
    </source>
</evidence>
<dbReference type="PRINTS" id="PR00080">
    <property type="entry name" value="SDRFAMILY"/>
</dbReference>